<reference evidence="3 4" key="1">
    <citation type="submission" date="2019-09" db="EMBL/GenBank/DDBJ databases">
        <title>Phylogenetic characterization of a novel taxon of the genus Bifidobacterium: Bifidobacterium choloepi sp. nov.</title>
        <authorList>
            <person name="Modesto M."/>
            <person name="Satti M."/>
        </authorList>
    </citation>
    <scope>NUCLEOTIDE SEQUENCE [LARGE SCALE GENOMIC DNA]</scope>
    <source>
        <strain evidence="3 4">BRDM6</strain>
    </source>
</reference>
<protein>
    <submittedName>
        <fullName evidence="3">DUF3152 domain-containing protein</fullName>
    </submittedName>
</protein>
<evidence type="ECO:0000259" key="2">
    <source>
        <dbReference type="Pfam" id="PF11350"/>
    </source>
</evidence>
<evidence type="ECO:0000313" key="3">
    <source>
        <dbReference type="EMBL" id="NEG70290.1"/>
    </source>
</evidence>
<accession>A0A6I5NCM6</accession>
<comment type="caution">
    <text evidence="3">The sequence shown here is derived from an EMBL/GenBank/DDBJ whole genome shotgun (WGS) entry which is preliminary data.</text>
</comment>
<name>A0A6I5NCM6_9BIFI</name>
<dbReference type="SUPFAM" id="SSF55486">
    <property type="entry name" value="Metalloproteases ('zincins'), catalytic domain"/>
    <property type="match status" value="1"/>
</dbReference>
<dbReference type="EMBL" id="VYSG01000003">
    <property type="protein sequence ID" value="NEG70290.1"/>
    <property type="molecule type" value="Genomic_DNA"/>
</dbReference>
<keyword evidence="4" id="KW-1185">Reference proteome</keyword>
<gene>
    <name evidence="3" type="ORF">F6S87_06735</name>
</gene>
<feature type="compositionally biased region" description="Low complexity" evidence="1">
    <location>
        <begin position="17"/>
        <end position="59"/>
    </location>
</feature>
<feature type="domain" description="DUF3152" evidence="2">
    <location>
        <begin position="113"/>
        <end position="239"/>
    </location>
</feature>
<evidence type="ECO:0000256" key="1">
    <source>
        <dbReference type="SAM" id="MobiDB-lite"/>
    </source>
</evidence>
<feature type="region of interest" description="Disordered" evidence="1">
    <location>
        <begin position="1"/>
        <end position="63"/>
    </location>
</feature>
<dbReference type="InterPro" id="IPR022603">
    <property type="entry name" value="DUF3152"/>
</dbReference>
<evidence type="ECO:0000313" key="4">
    <source>
        <dbReference type="Proteomes" id="UP000469292"/>
    </source>
</evidence>
<dbReference type="AlphaFoldDB" id="A0A6I5NCM6"/>
<organism evidence="3 4">
    <name type="scientific">Bifidobacterium choloepi</name>
    <dbReference type="NCBI Taxonomy" id="2614131"/>
    <lineage>
        <taxon>Bacteria</taxon>
        <taxon>Bacillati</taxon>
        <taxon>Actinomycetota</taxon>
        <taxon>Actinomycetes</taxon>
        <taxon>Bifidobacteriales</taxon>
        <taxon>Bifidobacteriaceae</taxon>
        <taxon>Bifidobacterium</taxon>
    </lineage>
</organism>
<dbReference type="Pfam" id="PF11350">
    <property type="entry name" value="DUF3152"/>
    <property type="match status" value="1"/>
</dbReference>
<dbReference type="Proteomes" id="UP000469292">
    <property type="component" value="Unassembled WGS sequence"/>
</dbReference>
<proteinExistence type="predicted"/>
<sequence length="258" mass="26944">MRTMPGDATAAAGRQETSSVPASGPASATASAKASASADESSSASASSTSPASASSAESSDNDSAKIAALEANLTGAEKNEILTKAKQTALEYDKTPTTLKYCVAGKGDVGSLTGFENTIFRVLNDPRGWPRAGVVFEQADSGCDFTIVLAAPSEMKTFADGCSDQYSCRVGDDVIINKERWDDGVEAWLAAGGTLSQYRTMVINHEVGHRLGHVDNETTCAGAGQAAPLMQEQSMSLRGCSPNAWPLDDELWTDLAY</sequence>